<dbReference type="Pfam" id="PF05970">
    <property type="entry name" value="PIF1"/>
    <property type="match status" value="1"/>
</dbReference>
<dbReference type="GO" id="GO:0000723">
    <property type="term" value="P:telomere maintenance"/>
    <property type="evidence" value="ECO:0007669"/>
    <property type="project" value="InterPro"/>
</dbReference>
<dbReference type="GO" id="GO:0005524">
    <property type="term" value="F:ATP binding"/>
    <property type="evidence" value="ECO:0007669"/>
    <property type="project" value="UniProtKB-KW"/>
</dbReference>
<accession>A0AAE0GTP7</accession>
<dbReference type="AlphaFoldDB" id="A0AAE0GTP7"/>
<sequence>MQVNPHFKEFTALDAMEGTSSTDWAARSSETYTKEQIETADRWQRAQAVDAVRPEVVRVDISQLNQGHSFVLRAVLEHDTWQLAGTSAVKSFLGIVNGTAGSGKTWLIRAIKQELGDACIVLAPTGAAADNIGGATYQSKIPVPRTKVDRDAIRVCGARLKQFVADFDGKRWVIIDEMSMVGRRSLGHIDELLKQATRDDDSLFGGLNVILVGDHGQLPPVKDARVFDEAGVRHRGRHLHRASKWSLRGLEAYEQMHEEGHVFFLEKVERIDIAGLDHMGAEQCEWFRAFRLRVRDGTATHDDYTYLKGLMDAQGASEATLNTLQNKDYSKGLDRRLGTP</sequence>
<organism evidence="3 4">
    <name type="scientific">Cymbomonas tetramitiformis</name>
    <dbReference type="NCBI Taxonomy" id="36881"/>
    <lineage>
        <taxon>Eukaryota</taxon>
        <taxon>Viridiplantae</taxon>
        <taxon>Chlorophyta</taxon>
        <taxon>Pyramimonadophyceae</taxon>
        <taxon>Pyramimonadales</taxon>
        <taxon>Pyramimonadaceae</taxon>
        <taxon>Cymbomonas</taxon>
    </lineage>
</organism>
<evidence type="ECO:0000256" key="1">
    <source>
        <dbReference type="RuleBase" id="RU363044"/>
    </source>
</evidence>
<evidence type="ECO:0000313" key="4">
    <source>
        <dbReference type="Proteomes" id="UP001190700"/>
    </source>
</evidence>
<dbReference type="GO" id="GO:0043139">
    <property type="term" value="F:5'-3' DNA helicase activity"/>
    <property type="evidence" value="ECO:0007669"/>
    <property type="project" value="UniProtKB-EC"/>
</dbReference>
<dbReference type="Proteomes" id="UP001190700">
    <property type="component" value="Unassembled WGS sequence"/>
</dbReference>
<dbReference type="GO" id="GO:0006281">
    <property type="term" value="P:DNA repair"/>
    <property type="evidence" value="ECO:0007669"/>
    <property type="project" value="UniProtKB-KW"/>
</dbReference>
<comment type="catalytic activity">
    <reaction evidence="1">
        <text>ATP + H2O = ADP + phosphate + H(+)</text>
        <dbReference type="Rhea" id="RHEA:13065"/>
        <dbReference type="ChEBI" id="CHEBI:15377"/>
        <dbReference type="ChEBI" id="CHEBI:15378"/>
        <dbReference type="ChEBI" id="CHEBI:30616"/>
        <dbReference type="ChEBI" id="CHEBI:43474"/>
        <dbReference type="ChEBI" id="CHEBI:456216"/>
        <dbReference type="EC" id="5.6.2.3"/>
    </reaction>
</comment>
<keyword evidence="1" id="KW-0227">DNA damage</keyword>
<comment type="cofactor">
    <cofactor evidence="1">
        <name>Mg(2+)</name>
        <dbReference type="ChEBI" id="CHEBI:18420"/>
    </cofactor>
</comment>
<dbReference type="PANTHER" id="PTHR47642">
    <property type="entry name" value="ATP-DEPENDENT DNA HELICASE"/>
    <property type="match status" value="1"/>
</dbReference>
<keyword evidence="1" id="KW-0347">Helicase</keyword>
<comment type="caution">
    <text evidence="3">The sequence shown here is derived from an EMBL/GenBank/DDBJ whole genome shotgun (WGS) entry which is preliminary data.</text>
</comment>
<dbReference type="GO" id="GO:0016787">
    <property type="term" value="F:hydrolase activity"/>
    <property type="evidence" value="ECO:0007669"/>
    <property type="project" value="UniProtKB-KW"/>
</dbReference>
<keyword evidence="1" id="KW-0067">ATP-binding</keyword>
<dbReference type="SUPFAM" id="SSF52540">
    <property type="entry name" value="P-loop containing nucleoside triphosphate hydrolases"/>
    <property type="match status" value="1"/>
</dbReference>
<dbReference type="InterPro" id="IPR051055">
    <property type="entry name" value="PIF1_helicase"/>
</dbReference>
<reference evidence="3 4" key="1">
    <citation type="journal article" date="2015" name="Genome Biol. Evol.">
        <title>Comparative Genomics of a Bacterivorous Green Alga Reveals Evolutionary Causalities and Consequences of Phago-Mixotrophic Mode of Nutrition.</title>
        <authorList>
            <person name="Burns J.A."/>
            <person name="Paasch A."/>
            <person name="Narechania A."/>
            <person name="Kim E."/>
        </authorList>
    </citation>
    <scope>NUCLEOTIDE SEQUENCE [LARGE SCALE GENOMIC DNA]</scope>
    <source>
        <strain evidence="3 4">PLY_AMNH</strain>
    </source>
</reference>
<keyword evidence="1" id="KW-0234">DNA repair</keyword>
<keyword evidence="1" id="KW-0378">Hydrolase</keyword>
<keyword evidence="4" id="KW-1185">Reference proteome</keyword>
<protein>
    <recommendedName>
        <fullName evidence="1">ATP-dependent DNA helicase</fullName>
        <ecNumber evidence="1">5.6.2.3</ecNumber>
    </recommendedName>
</protein>
<gene>
    <name evidence="3" type="ORF">CYMTET_8187</name>
</gene>
<feature type="domain" description="DNA helicase Pif1-like DEAD-box helicase" evidence="2">
    <location>
        <begin position="95"/>
        <end position="300"/>
    </location>
</feature>
<proteinExistence type="inferred from homology"/>
<dbReference type="PANTHER" id="PTHR47642:SF5">
    <property type="entry name" value="ATP-DEPENDENT DNA HELICASE"/>
    <property type="match status" value="1"/>
</dbReference>
<evidence type="ECO:0000313" key="3">
    <source>
        <dbReference type="EMBL" id="KAK3284144.1"/>
    </source>
</evidence>
<dbReference type="EMBL" id="LGRX02002481">
    <property type="protein sequence ID" value="KAK3284144.1"/>
    <property type="molecule type" value="Genomic_DNA"/>
</dbReference>
<dbReference type="Gene3D" id="3.40.50.300">
    <property type="entry name" value="P-loop containing nucleotide triphosphate hydrolases"/>
    <property type="match status" value="1"/>
</dbReference>
<evidence type="ECO:0000259" key="2">
    <source>
        <dbReference type="Pfam" id="PF05970"/>
    </source>
</evidence>
<dbReference type="InterPro" id="IPR010285">
    <property type="entry name" value="DNA_helicase_pif1-like_DEAD"/>
</dbReference>
<comment type="similarity">
    <text evidence="1">Belongs to the helicase family.</text>
</comment>
<keyword evidence="1" id="KW-0233">DNA recombination</keyword>
<dbReference type="EC" id="5.6.2.3" evidence="1"/>
<dbReference type="InterPro" id="IPR027417">
    <property type="entry name" value="P-loop_NTPase"/>
</dbReference>
<keyword evidence="1" id="KW-0547">Nucleotide-binding</keyword>
<name>A0AAE0GTP7_9CHLO</name>
<dbReference type="GO" id="GO:0006310">
    <property type="term" value="P:DNA recombination"/>
    <property type="evidence" value="ECO:0007669"/>
    <property type="project" value="UniProtKB-KW"/>
</dbReference>